<evidence type="ECO:0008006" key="4">
    <source>
        <dbReference type="Google" id="ProtNLM"/>
    </source>
</evidence>
<dbReference type="GO" id="GO:0016491">
    <property type="term" value="F:oxidoreductase activity"/>
    <property type="evidence" value="ECO:0007669"/>
    <property type="project" value="UniProtKB-KW"/>
</dbReference>
<evidence type="ECO:0000313" key="3">
    <source>
        <dbReference type="EMBL" id="SVB31254.1"/>
    </source>
</evidence>
<gene>
    <name evidence="3" type="ORF">METZ01_LOCUS184108</name>
</gene>
<dbReference type="PRINTS" id="PR00081">
    <property type="entry name" value="GDHRDH"/>
</dbReference>
<feature type="non-terminal residue" evidence="3">
    <location>
        <position position="130"/>
    </location>
</feature>
<dbReference type="InterPro" id="IPR036291">
    <property type="entry name" value="NAD(P)-bd_dom_sf"/>
</dbReference>
<dbReference type="AlphaFoldDB" id="A0A382CZQ3"/>
<proteinExistence type="inferred from homology"/>
<evidence type="ECO:0000256" key="1">
    <source>
        <dbReference type="ARBA" id="ARBA00006484"/>
    </source>
</evidence>
<dbReference type="Pfam" id="PF00106">
    <property type="entry name" value="adh_short"/>
    <property type="match status" value="1"/>
</dbReference>
<sequence length="130" mass="13765">MSNRLKGKWALVTGASSGFGAETARQLAAMGVNLLLGARREDRLDQVAAECAKFGSVSAHAHKLDVTCTVSVNAFADWARATAGRVDVLINNAGGAHGVERVEDGRDDDWEAMFQSNALGILRVSRAVLP</sequence>
<dbReference type="EMBL" id="UINC01036775">
    <property type="protein sequence ID" value="SVB31254.1"/>
    <property type="molecule type" value="Genomic_DNA"/>
</dbReference>
<dbReference type="Gene3D" id="3.40.50.720">
    <property type="entry name" value="NAD(P)-binding Rossmann-like Domain"/>
    <property type="match status" value="1"/>
</dbReference>
<accession>A0A382CZQ3</accession>
<dbReference type="PANTHER" id="PTHR42901">
    <property type="entry name" value="ALCOHOL DEHYDROGENASE"/>
    <property type="match status" value="1"/>
</dbReference>
<dbReference type="SUPFAM" id="SSF51735">
    <property type="entry name" value="NAD(P)-binding Rossmann-fold domains"/>
    <property type="match status" value="1"/>
</dbReference>
<protein>
    <recommendedName>
        <fullName evidence="4">SDR family NAD(P)-dependent oxidoreductase</fullName>
    </recommendedName>
</protein>
<comment type="similarity">
    <text evidence="1">Belongs to the short-chain dehydrogenases/reductases (SDR) family.</text>
</comment>
<organism evidence="3">
    <name type="scientific">marine metagenome</name>
    <dbReference type="NCBI Taxonomy" id="408172"/>
    <lineage>
        <taxon>unclassified sequences</taxon>
        <taxon>metagenomes</taxon>
        <taxon>ecological metagenomes</taxon>
    </lineage>
</organism>
<evidence type="ECO:0000256" key="2">
    <source>
        <dbReference type="ARBA" id="ARBA00023002"/>
    </source>
</evidence>
<keyword evidence="2" id="KW-0560">Oxidoreductase</keyword>
<dbReference type="InterPro" id="IPR002347">
    <property type="entry name" value="SDR_fam"/>
</dbReference>
<reference evidence="3" key="1">
    <citation type="submission" date="2018-05" db="EMBL/GenBank/DDBJ databases">
        <authorList>
            <person name="Lanie J.A."/>
            <person name="Ng W.-L."/>
            <person name="Kazmierczak K.M."/>
            <person name="Andrzejewski T.M."/>
            <person name="Davidsen T.M."/>
            <person name="Wayne K.J."/>
            <person name="Tettelin H."/>
            <person name="Glass J.I."/>
            <person name="Rusch D."/>
            <person name="Podicherti R."/>
            <person name="Tsui H.-C.T."/>
            <person name="Winkler M.E."/>
        </authorList>
    </citation>
    <scope>NUCLEOTIDE SEQUENCE</scope>
</reference>
<name>A0A382CZQ3_9ZZZZ</name>
<dbReference type="PANTHER" id="PTHR42901:SF1">
    <property type="entry name" value="ALCOHOL DEHYDROGENASE"/>
    <property type="match status" value="1"/>
</dbReference>